<sequence length="295" mass="35243">MTMEWKDDEILKQTFTTYSWSMRTLKRRLQFFGITRTDKTISPSVLLDAVKKEIETSGKLLGYRSMHRKLRNEENLFVARNDVYLAMNLIAPEYLEERQLINKRKKFRKRTFTSKGSNFVWSLDGHDKLMGRNKAQFPLAIHGCVDTFSRKILWLKNLAIKHYYIPNYTRSDRSSENVLIATIQNYLHASESEKPNHLYGTSTSNQVIEQWWRGFRERQGEFYKDLIHNLINNYYYDENASNCRVLLAALYIPIIQKDLDSFKNNWNVHRIRKQKIYRPCGVVRLLYEFPEQYGR</sequence>
<dbReference type="PhylomeDB" id="T1IL45"/>
<feature type="domain" description="Integrase core" evidence="1">
    <location>
        <begin position="115"/>
        <end position="280"/>
    </location>
</feature>
<accession>T1IL45</accession>
<dbReference type="HOGENOM" id="CLU_038374_2_0_1"/>
<protein>
    <recommendedName>
        <fullName evidence="1">Integrase core domain-containing protein</fullName>
    </recommendedName>
</protein>
<dbReference type="eggNOG" id="ENOG502QUY7">
    <property type="taxonomic scope" value="Eukaryota"/>
</dbReference>
<dbReference type="Proteomes" id="UP000014500">
    <property type="component" value="Unassembled WGS sequence"/>
</dbReference>
<dbReference type="Pfam" id="PF24764">
    <property type="entry name" value="rva_4"/>
    <property type="match status" value="1"/>
</dbReference>
<dbReference type="PANTHER" id="PTHR46791">
    <property type="entry name" value="EXPRESSED PROTEIN"/>
    <property type="match status" value="1"/>
</dbReference>
<reference evidence="3" key="1">
    <citation type="submission" date="2011-05" db="EMBL/GenBank/DDBJ databases">
        <authorList>
            <person name="Richards S.R."/>
            <person name="Qu J."/>
            <person name="Jiang H."/>
            <person name="Jhangiani S.N."/>
            <person name="Agravi P."/>
            <person name="Goodspeed R."/>
            <person name="Gross S."/>
            <person name="Mandapat C."/>
            <person name="Jackson L."/>
            <person name="Mathew T."/>
            <person name="Pu L."/>
            <person name="Thornton R."/>
            <person name="Saada N."/>
            <person name="Wilczek-Boney K.B."/>
            <person name="Lee S."/>
            <person name="Kovar C."/>
            <person name="Wu Y."/>
            <person name="Scherer S.E."/>
            <person name="Worley K.C."/>
            <person name="Muzny D.M."/>
            <person name="Gibbs R."/>
        </authorList>
    </citation>
    <scope>NUCLEOTIDE SEQUENCE</scope>
    <source>
        <strain evidence="3">Brora</strain>
    </source>
</reference>
<name>T1IL45_STRMM</name>
<dbReference type="PANTHER" id="PTHR46791:SF5">
    <property type="entry name" value="CLR5 DOMAIN-CONTAINING PROTEIN-RELATED"/>
    <property type="match status" value="1"/>
</dbReference>
<evidence type="ECO:0000313" key="3">
    <source>
        <dbReference type="Proteomes" id="UP000014500"/>
    </source>
</evidence>
<reference evidence="2" key="2">
    <citation type="submission" date="2015-02" db="UniProtKB">
        <authorList>
            <consortium name="EnsemblMetazoa"/>
        </authorList>
    </citation>
    <scope>IDENTIFICATION</scope>
</reference>
<dbReference type="EnsemblMetazoa" id="SMAR001664-RA">
    <property type="protein sequence ID" value="SMAR001664-PA"/>
    <property type="gene ID" value="SMAR001664"/>
</dbReference>
<evidence type="ECO:0000313" key="2">
    <source>
        <dbReference type="EnsemblMetazoa" id="SMAR001664-PA"/>
    </source>
</evidence>
<dbReference type="AlphaFoldDB" id="T1IL45"/>
<dbReference type="OMA" id="QTEINAY"/>
<evidence type="ECO:0000259" key="1">
    <source>
        <dbReference type="Pfam" id="PF24764"/>
    </source>
</evidence>
<keyword evidence="3" id="KW-1185">Reference proteome</keyword>
<dbReference type="STRING" id="126957.T1IL45"/>
<proteinExistence type="predicted"/>
<organism evidence="2 3">
    <name type="scientific">Strigamia maritima</name>
    <name type="common">European centipede</name>
    <name type="synonym">Geophilus maritimus</name>
    <dbReference type="NCBI Taxonomy" id="126957"/>
    <lineage>
        <taxon>Eukaryota</taxon>
        <taxon>Metazoa</taxon>
        <taxon>Ecdysozoa</taxon>
        <taxon>Arthropoda</taxon>
        <taxon>Myriapoda</taxon>
        <taxon>Chilopoda</taxon>
        <taxon>Pleurostigmophora</taxon>
        <taxon>Geophilomorpha</taxon>
        <taxon>Linotaeniidae</taxon>
        <taxon>Strigamia</taxon>
    </lineage>
</organism>
<dbReference type="InterPro" id="IPR058913">
    <property type="entry name" value="Integrase_dom_put"/>
</dbReference>
<dbReference type="EMBL" id="JH430724">
    <property type="status" value="NOT_ANNOTATED_CDS"/>
    <property type="molecule type" value="Genomic_DNA"/>
</dbReference>